<comment type="similarity">
    <text evidence="1">Belongs to the PNP/UDP phosphorylase family. Futalosine hydrolase subfamily.</text>
</comment>
<dbReference type="PANTHER" id="PTHR46832:SF2">
    <property type="entry name" value="FUTALOSINE HYDROLASE"/>
    <property type="match status" value="1"/>
</dbReference>
<evidence type="ECO:0000259" key="4">
    <source>
        <dbReference type="Pfam" id="PF01048"/>
    </source>
</evidence>
<keyword evidence="6" id="KW-1185">Reference proteome</keyword>
<comment type="pathway">
    <text evidence="1">Quinol/quinone metabolism; menaquinone biosynthesis.</text>
</comment>
<dbReference type="InterPro" id="IPR000845">
    <property type="entry name" value="Nucleoside_phosphorylase_d"/>
</dbReference>
<dbReference type="Pfam" id="PF01048">
    <property type="entry name" value="PNP_UDP_1"/>
    <property type="match status" value="1"/>
</dbReference>
<comment type="caution">
    <text evidence="5">The sequence shown here is derived from an EMBL/GenBank/DDBJ whole genome shotgun (WGS) entry which is preliminary data.</text>
</comment>
<sequence length="311" mass="32614">MVLQAREGLLTTSVSFPRVLVATAVPAERDAVARAFPATPAHEVRLPAATLHRIAAPATNEPRERQDERERPDRRERQEERERPDRQEQLEQLDRQERQGRQDRCEPQDVGGRFDLLAAGVGPALAAASTAAALTAAALDGAPYDLVVSAGIAGGFLPDAPRGSLVVADEITAADLGAETGEGFLPVTELGFGTVTHRPPEPLVRAVTAATGAVPGTVLTVSTVTGTAARAAALRGRHPRALAEAMEGFGVAEAAAAHHVPVLELRAVSNAVGPRDRAAWRIGEALAALTEGFGKLAPALESWNAHDLAEP</sequence>
<dbReference type="SUPFAM" id="SSF53167">
    <property type="entry name" value="Purine and uridine phosphorylases"/>
    <property type="match status" value="1"/>
</dbReference>
<dbReference type="GO" id="GO:0009116">
    <property type="term" value="P:nucleoside metabolic process"/>
    <property type="evidence" value="ECO:0007669"/>
    <property type="project" value="InterPro"/>
</dbReference>
<proteinExistence type="inferred from homology"/>
<reference evidence="5 6" key="1">
    <citation type="submission" date="2020-08" db="EMBL/GenBank/DDBJ databases">
        <title>Whole-Genome Sequence of French Clinical Streptomyces mexicanus Strain Q0842.</title>
        <authorList>
            <person name="Boxberger M."/>
            <person name="La Scola B."/>
        </authorList>
    </citation>
    <scope>NUCLEOTIDE SEQUENCE [LARGE SCALE GENOMIC DNA]</scope>
    <source>
        <strain evidence="5 6">Marseille-Q0842</strain>
    </source>
</reference>
<keyword evidence="1" id="KW-0474">Menaquinone biosynthesis</keyword>
<dbReference type="Proteomes" id="UP000517694">
    <property type="component" value="Unassembled WGS sequence"/>
</dbReference>
<name>A0A7X1I6B0_9ACTN</name>
<evidence type="ECO:0000256" key="1">
    <source>
        <dbReference type="HAMAP-Rule" id="MF_00991"/>
    </source>
</evidence>
<dbReference type="Gene3D" id="3.40.50.1580">
    <property type="entry name" value="Nucleoside phosphorylase domain"/>
    <property type="match status" value="1"/>
</dbReference>
<dbReference type="EC" id="3.2.2.26" evidence="1 2"/>
<keyword evidence="5" id="KW-0326">Glycosidase</keyword>
<dbReference type="GO" id="GO:0019284">
    <property type="term" value="P:L-methionine salvage from S-adenosylmethionine"/>
    <property type="evidence" value="ECO:0007669"/>
    <property type="project" value="TreeGrafter"/>
</dbReference>
<feature type="region of interest" description="Disordered" evidence="3">
    <location>
        <begin position="47"/>
        <end position="109"/>
    </location>
</feature>
<dbReference type="HAMAP" id="MF_00991">
    <property type="entry name" value="MqnB"/>
    <property type="match status" value="1"/>
</dbReference>
<dbReference type="AlphaFoldDB" id="A0A7X1I6B0"/>
<comment type="function">
    <text evidence="1">Catalyzes the hydrolysis of futalosine (FL) to dehypoxanthine futalosine (DHFL) and hypoxanthine, a step in the biosynthesis of menaquinone (MK, vitamin K2).</text>
</comment>
<accession>A0A7X1I6B0</accession>
<evidence type="ECO:0000313" key="5">
    <source>
        <dbReference type="EMBL" id="MBC2869577.1"/>
    </source>
</evidence>
<feature type="compositionally biased region" description="Basic and acidic residues" evidence="3">
    <location>
        <begin position="61"/>
        <end position="107"/>
    </location>
</feature>
<dbReference type="UniPathway" id="UPA00079"/>
<evidence type="ECO:0000313" key="6">
    <source>
        <dbReference type="Proteomes" id="UP000517694"/>
    </source>
</evidence>
<organism evidence="5 6">
    <name type="scientific">Streptomyces mexicanus</name>
    <dbReference type="NCBI Taxonomy" id="178566"/>
    <lineage>
        <taxon>Bacteria</taxon>
        <taxon>Bacillati</taxon>
        <taxon>Actinomycetota</taxon>
        <taxon>Actinomycetes</taxon>
        <taxon>Kitasatosporales</taxon>
        <taxon>Streptomycetaceae</taxon>
        <taxon>Streptomyces</taxon>
    </lineage>
</organism>
<dbReference type="PANTHER" id="PTHR46832">
    <property type="entry name" value="5'-METHYLTHIOADENOSINE/S-ADENOSYLHOMOCYSTEINE NUCLEOSIDASE"/>
    <property type="match status" value="1"/>
</dbReference>
<dbReference type="GO" id="GO:0009234">
    <property type="term" value="P:menaquinone biosynthetic process"/>
    <property type="evidence" value="ECO:0007669"/>
    <property type="project" value="UniProtKB-UniRule"/>
</dbReference>
<dbReference type="EMBL" id="JACMHY010000019">
    <property type="protein sequence ID" value="MBC2869577.1"/>
    <property type="molecule type" value="Genomic_DNA"/>
</dbReference>
<dbReference type="InterPro" id="IPR019963">
    <property type="entry name" value="FL_hydrolase_MqnB"/>
</dbReference>
<dbReference type="GO" id="GO:0005829">
    <property type="term" value="C:cytosol"/>
    <property type="evidence" value="ECO:0007669"/>
    <property type="project" value="TreeGrafter"/>
</dbReference>
<dbReference type="CDD" id="cd17766">
    <property type="entry name" value="futalosine_nucleosidase_MqnB"/>
    <property type="match status" value="1"/>
</dbReference>
<feature type="domain" description="Nucleoside phosphorylase" evidence="4">
    <location>
        <begin position="119"/>
        <end position="276"/>
    </location>
</feature>
<dbReference type="NCBIfam" id="TIGR03664">
    <property type="entry name" value="fut_nucase"/>
    <property type="match status" value="1"/>
</dbReference>
<keyword evidence="1 5" id="KW-0378">Hydrolase</keyword>
<dbReference type="NCBIfam" id="NF006087">
    <property type="entry name" value="PRK08236.1"/>
    <property type="match status" value="1"/>
</dbReference>
<dbReference type="InterPro" id="IPR035994">
    <property type="entry name" value="Nucleoside_phosphorylase_sf"/>
</dbReference>
<gene>
    <name evidence="1" type="primary">mqnB</name>
    <name evidence="5" type="ORF">H1R13_32910</name>
</gene>
<comment type="catalytic activity">
    <reaction evidence="1">
        <text>futalosine + H2O = dehypoxanthine futalosine + hypoxanthine</text>
        <dbReference type="Rhea" id="RHEA:25904"/>
        <dbReference type="ChEBI" id="CHEBI:15377"/>
        <dbReference type="ChEBI" id="CHEBI:17368"/>
        <dbReference type="ChEBI" id="CHEBI:58863"/>
        <dbReference type="ChEBI" id="CHEBI:58864"/>
        <dbReference type="EC" id="3.2.2.26"/>
    </reaction>
</comment>
<evidence type="ECO:0000256" key="3">
    <source>
        <dbReference type="SAM" id="MobiDB-lite"/>
    </source>
</evidence>
<evidence type="ECO:0000256" key="2">
    <source>
        <dbReference type="NCBIfam" id="TIGR03664"/>
    </source>
</evidence>
<protein>
    <recommendedName>
        <fullName evidence="1 2">Futalosine hydrolase</fullName>
        <shortName evidence="1">FL hydrolase</shortName>
        <ecNumber evidence="1 2">3.2.2.26</ecNumber>
    </recommendedName>
    <alternativeName>
        <fullName evidence="1">Futalosine nucleosidase</fullName>
    </alternativeName>
    <alternativeName>
        <fullName evidence="1">Menaquinone biosynthetic enzyme MqnB</fullName>
    </alternativeName>
</protein>
<dbReference type="GO" id="GO:0008782">
    <property type="term" value="F:adenosylhomocysteine nucleosidase activity"/>
    <property type="evidence" value="ECO:0007669"/>
    <property type="project" value="TreeGrafter"/>
</dbReference>
<dbReference type="GO" id="GO:0008930">
    <property type="term" value="F:methylthioadenosine nucleosidase activity"/>
    <property type="evidence" value="ECO:0007669"/>
    <property type="project" value="TreeGrafter"/>
</dbReference>